<dbReference type="EMBL" id="CM009749">
    <property type="protein sequence ID" value="PUZ77852.1"/>
    <property type="molecule type" value="Genomic_DNA"/>
</dbReference>
<evidence type="ECO:0000313" key="2">
    <source>
        <dbReference type="EMBL" id="PUZ77852.1"/>
    </source>
</evidence>
<dbReference type="Proteomes" id="UP000244336">
    <property type="component" value="Chromosome 1"/>
</dbReference>
<feature type="compositionally biased region" description="Basic and acidic residues" evidence="1">
    <location>
        <begin position="38"/>
        <end position="48"/>
    </location>
</feature>
<keyword evidence="3" id="KW-1185">Reference proteome</keyword>
<feature type="region of interest" description="Disordered" evidence="1">
    <location>
        <begin position="1"/>
        <end position="124"/>
    </location>
</feature>
<feature type="compositionally biased region" description="Low complexity" evidence="1">
    <location>
        <begin position="84"/>
        <end position="94"/>
    </location>
</feature>
<feature type="compositionally biased region" description="Low complexity" evidence="1">
    <location>
        <begin position="223"/>
        <end position="241"/>
    </location>
</feature>
<name>A0A2T7FCP1_9POAL</name>
<evidence type="ECO:0000256" key="1">
    <source>
        <dbReference type="SAM" id="MobiDB-lite"/>
    </source>
</evidence>
<feature type="region of interest" description="Disordered" evidence="1">
    <location>
        <begin position="186"/>
        <end position="253"/>
    </location>
</feature>
<organism evidence="2 3">
    <name type="scientific">Panicum hallii var. hallii</name>
    <dbReference type="NCBI Taxonomy" id="1504633"/>
    <lineage>
        <taxon>Eukaryota</taxon>
        <taxon>Viridiplantae</taxon>
        <taxon>Streptophyta</taxon>
        <taxon>Embryophyta</taxon>
        <taxon>Tracheophyta</taxon>
        <taxon>Spermatophyta</taxon>
        <taxon>Magnoliopsida</taxon>
        <taxon>Liliopsida</taxon>
        <taxon>Poales</taxon>
        <taxon>Poaceae</taxon>
        <taxon>PACMAD clade</taxon>
        <taxon>Panicoideae</taxon>
        <taxon>Panicodae</taxon>
        <taxon>Paniceae</taxon>
        <taxon>Panicinae</taxon>
        <taxon>Panicum</taxon>
        <taxon>Panicum sect. Panicum</taxon>
    </lineage>
</organism>
<gene>
    <name evidence="2" type="ORF">GQ55_1G406000</name>
</gene>
<dbReference type="AlphaFoldDB" id="A0A2T7FCP1"/>
<reference evidence="2 3" key="1">
    <citation type="submission" date="2018-04" db="EMBL/GenBank/DDBJ databases">
        <title>WGS assembly of Panicum hallii var. hallii HAL2.</title>
        <authorList>
            <person name="Lovell J."/>
            <person name="Jenkins J."/>
            <person name="Lowry D."/>
            <person name="Mamidi S."/>
            <person name="Sreedasyam A."/>
            <person name="Weng X."/>
            <person name="Barry K."/>
            <person name="Bonette J."/>
            <person name="Campitelli B."/>
            <person name="Daum C."/>
            <person name="Gordon S."/>
            <person name="Gould B."/>
            <person name="Lipzen A."/>
            <person name="MacQueen A."/>
            <person name="Palacio-Mejia J."/>
            <person name="Plott C."/>
            <person name="Shakirov E."/>
            <person name="Shu S."/>
            <person name="Yoshinaga Y."/>
            <person name="Zane M."/>
            <person name="Rokhsar D."/>
            <person name="Grimwood J."/>
            <person name="Schmutz J."/>
            <person name="Juenger T."/>
        </authorList>
    </citation>
    <scope>NUCLEOTIDE SEQUENCE [LARGE SCALE GENOMIC DNA]</scope>
    <source>
        <strain evidence="3">cv. HAL2</strain>
    </source>
</reference>
<evidence type="ECO:0000313" key="3">
    <source>
        <dbReference type="Proteomes" id="UP000244336"/>
    </source>
</evidence>
<protein>
    <submittedName>
        <fullName evidence="2">Uncharacterized protein</fullName>
    </submittedName>
</protein>
<proteinExistence type="predicted"/>
<dbReference type="Gramene" id="PUZ77852">
    <property type="protein sequence ID" value="PUZ77852"/>
    <property type="gene ID" value="GQ55_1G406000"/>
</dbReference>
<sequence>MGGRSPAPRLPPFDRVGVQPTPPQRRPTVGFKSQPTRHTAEAHADEGSRLGPEGRSLSRPKTRSARGHPFLAVADPKSAASIQPPRGRARCTAPARRRPVAPCTDRGTRSGRVPLPPARFHPSLSSRGFPAISSTFFPAVTTRPDEHRVQRRSLRRRLVRSSVVVVDDSVLLLLHRRWGLHEGTVETARRPARRRSSPRIGLRVTPSQQRYPSVRFRFGRDQSSSSSSAASGADRVSASGGAHCGGTNNSAHP</sequence>
<accession>A0A2T7FCP1</accession>